<dbReference type="AlphaFoldDB" id="B4S9D8"/>
<dbReference type="Gene3D" id="3.60.110.10">
    <property type="entry name" value="Carbon-nitrogen hydrolase"/>
    <property type="match status" value="1"/>
</dbReference>
<dbReference type="eggNOG" id="COG0388">
    <property type="taxonomic scope" value="Bacteria"/>
</dbReference>
<dbReference type="InterPro" id="IPR036526">
    <property type="entry name" value="C-N_Hydrolase_sf"/>
</dbReference>
<keyword evidence="4" id="KW-1185">Reference proteome</keyword>
<evidence type="ECO:0000313" key="4">
    <source>
        <dbReference type="Proteomes" id="UP000002725"/>
    </source>
</evidence>
<dbReference type="EMBL" id="CP001108">
    <property type="protein sequence ID" value="ACF46608.1"/>
    <property type="molecule type" value="Genomic_DNA"/>
</dbReference>
<dbReference type="HOGENOM" id="CLU_030130_3_6_10"/>
<dbReference type="GO" id="GO:0016746">
    <property type="term" value="F:acyltransferase activity"/>
    <property type="evidence" value="ECO:0007669"/>
    <property type="project" value="UniProtKB-KW"/>
</dbReference>
<reference evidence="3" key="1">
    <citation type="submission" date="2008-06" db="EMBL/GenBank/DDBJ databases">
        <title>Complete sequence of chromosome of Prosthecochloris aestuarii DSM 271.</title>
        <authorList>
            <consortium name="US DOE Joint Genome Institute"/>
            <person name="Lucas S."/>
            <person name="Copeland A."/>
            <person name="Lapidus A."/>
            <person name="Glavina del Rio T."/>
            <person name="Dalin E."/>
            <person name="Tice H."/>
            <person name="Bruce D."/>
            <person name="Goodwin L."/>
            <person name="Pitluck S."/>
            <person name="Schmutz J."/>
            <person name="Larimer F."/>
            <person name="Land M."/>
            <person name="Hauser L."/>
            <person name="Kyrpides N."/>
            <person name="Anderson I."/>
            <person name="Liu Z."/>
            <person name="Li T."/>
            <person name="Zhao F."/>
            <person name="Overmann J."/>
            <person name="Bryant D.A."/>
            <person name="Richardson P."/>
        </authorList>
    </citation>
    <scope>NUCLEOTIDE SEQUENCE [LARGE SCALE GENOMIC DNA]</scope>
    <source>
        <strain evidence="3">DSM 271</strain>
    </source>
</reference>
<dbReference type="SUPFAM" id="SSF56317">
    <property type="entry name" value="Carbon-nitrogen hydrolase"/>
    <property type="match status" value="1"/>
</dbReference>
<name>B4S9D8_PROA2</name>
<evidence type="ECO:0000259" key="2">
    <source>
        <dbReference type="PROSITE" id="PS50263"/>
    </source>
</evidence>
<protein>
    <submittedName>
        <fullName evidence="3">Nitrilase/cyanide hydratase and apolipoprotein N-acyltransferase</fullName>
    </submittedName>
</protein>
<gene>
    <name evidence="3" type="ordered locus">Paes_1590</name>
</gene>
<dbReference type="Pfam" id="PF00795">
    <property type="entry name" value="CN_hydrolase"/>
    <property type="match status" value="1"/>
</dbReference>
<dbReference type="PANTHER" id="PTHR43674:SF2">
    <property type="entry name" value="BETA-UREIDOPROPIONASE"/>
    <property type="match status" value="1"/>
</dbReference>
<keyword evidence="1" id="KW-0378">Hydrolase</keyword>
<dbReference type="STRING" id="290512.Paes_1590"/>
<proteinExistence type="predicted"/>
<dbReference type="InterPro" id="IPR003010">
    <property type="entry name" value="C-N_Hydrolase"/>
</dbReference>
<organism evidence="3 4">
    <name type="scientific">Prosthecochloris aestuarii (strain DSM 271 / SK 413)</name>
    <dbReference type="NCBI Taxonomy" id="290512"/>
    <lineage>
        <taxon>Bacteria</taxon>
        <taxon>Pseudomonadati</taxon>
        <taxon>Chlorobiota</taxon>
        <taxon>Chlorobiia</taxon>
        <taxon>Chlorobiales</taxon>
        <taxon>Chlorobiaceae</taxon>
        <taxon>Prosthecochloris</taxon>
    </lineage>
</organism>
<dbReference type="GO" id="GO:0050126">
    <property type="term" value="F:N-carbamoylputrescine amidase activity"/>
    <property type="evidence" value="ECO:0007669"/>
    <property type="project" value="TreeGrafter"/>
</dbReference>
<dbReference type="Proteomes" id="UP000002725">
    <property type="component" value="Chromosome"/>
</dbReference>
<feature type="domain" description="CN hydrolase" evidence="2">
    <location>
        <begin position="9"/>
        <end position="256"/>
    </location>
</feature>
<dbReference type="InterPro" id="IPR050345">
    <property type="entry name" value="Aliph_Amidase/BUP"/>
</dbReference>
<dbReference type="GO" id="GO:0033388">
    <property type="term" value="P:putrescine biosynthetic process from arginine"/>
    <property type="evidence" value="ECO:0007669"/>
    <property type="project" value="TreeGrafter"/>
</dbReference>
<dbReference type="KEGG" id="paa:Paes_1590"/>
<dbReference type="CDD" id="cd07586">
    <property type="entry name" value="nitrilase_8"/>
    <property type="match status" value="1"/>
</dbReference>
<dbReference type="PROSITE" id="PS50263">
    <property type="entry name" value="CN_HYDROLASE"/>
    <property type="match status" value="1"/>
</dbReference>
<dbReference type="PANTHER" id="PTHR43674">
    <property type="entry name" value="NITRILASE C965.09-RELATED"/>
    <property type="match status" value="1"/>
</dbReference>
<evidence type="ECO:0000256" key="1">
    <source>
        <dbReference type="ARBA" id="ARBA00022801"/>
    </source>
</evidence>
<evidence type="ECO:0000313" key="3">
    <source>
        <dbReference type="EMBL" id="ACF46608.1"/>
    </source>
</evidence>
<accession>B4S9D8</accession>
<sequence>MTHTTMQRPRLRIVQSDCVLANFEENLARHVHHIENAIEGGLDAIAFPELSLTGYNVQDAAQDIAMHIDDPALDPLRELSKKISIICGGIELSDEYGVYNSAFFFEDGHAQSAHRKIYLPTYGMFEELRYFSAGQEIETVTSRRLGRIGIAICEDFWHVSVPYLLAHQGAKLLFVLMSSPLRLSPGAGEPVIVQQWQTIMNTYAFLFSSYVASVNRTGNEDSFTFWGKSSVTGPDGMSVGSAAMFREEHLDVTIDYQNVKQARLHSSHFLDEDLRLFASELNDVMVWRPQG</sequence>